<dbReference type="Proteomes" id="UP000220969">
    <property type="component" value="Unassembled WGS sequence"/>
</dbReference>
<protein>
    <submittedName>
        <fullName evidence="1">Uncharacterized protein</fullName>
    </submittedName>
</protein>
<proteinExistence type="predicted"/>
<accession>A0AB73SIW3</accession>
<dbReference type="AlphaFoldDB" id="A0AB73SIW3"/>
<comment type="caution">
    <text evidence="1">The sequence shown here is derived from an EMBL/GenBank/DDBJ whole genome shotgun (WGS) entry which is preliminary data.</text>
</comment>
<name>A0AB73SIW3_9BACI</name>
<evidence type="ECO:0000313" key="1">
    <source>
        <dbReference type="EMBL" id="PEI87961.1"/>
    </source>
</evidence>
<dbReference type="EMBL" id="NUEH01000009">
    <property type="protein sequence ID" value="PEI87961.1"/>
    <property type="molecule type" value="Genomic_DNA"/>
</dbReference>
<gene>
    <name evidence="1" type="ORF">CN678_06665</name>
</gene>
<reference evidence="1" key="1">
    <citation type="submission" date="2017-09" db="EMBL/GenBank/DDBJ databases">
        <title>Large-scale bioinformatics analysis of Bacillus genomes uncovers conserved roles of natural products in bacterial physiology.</title>
        <authorList>
            <consortium name="Agbiome Team Llc"/>
            <person name="Bleich R.M."/>
            <person name="Kirk G.J."/>
            <person name="Santa Maria K.C."/>
            <person name="Allen S.E."/>
            <person name="Farag S."/>
            <person name="Shank E.A."/>
            <person name="Bowers A."/>
        </authorList>
    </citation>
    <scope>NUCLEOTIDE SEQUENCE</scope>
    <source>
        <strain evidence="1">AFS005430</strain>
    </source>
</reference>
<organism evidence="1">
    <name type="scientific">Bacillus toyonensis</name>
    <dbReference type="NCBI Taxonomy" id="155322"/>
    <lineage>
        <taxon>Bacteria</taxon>
        <taxon>Bacillati</taxon>
        <taxon>Bacillota</taxon>
        <taxon>Bacilli</taxon>
        <taxon>Bacillales</taxon>
        <taxon>Bacillaceae</taxon>
        <taxon>Bacillus</taxon>
        <taxon>Bacillus cereus group</taxon>
    </lineage>
</organism>
<sequence length="73" mass="8594">MCDSLMWDRQPLNLDHTNTDTLKRYAIGLAIEELVLFTEISCLIDIDKRLTFLDKALKYKPELRLTYQQTLTC</sequence>